<dbReference type="PROSITE" id="PS51819">
    <property type="entry name" value="VOC"/>
    <property type="match status" value="1"/>
</dbReference>
<dbReference type="SUPFAM" id="SSF54593">
    <property type="entry name" value="Glyoxalase/Bleomycin resistance protein/Dihydroxybiphenyl dioxygenase"/>
    <property type="match status" value="1"/>
</dbReference>
<sequence length="139" mass="15042">MVRTSHIFPVLRYRDPRAAIAFLVKGFGFEVFALHEGPDGEVAHAELRLGQNLIMLGGFSPELVASGRTASGGTGAVYVSVRFVDGHHDMAVAAGAKITRPLEDMEYGSREYSCRDTEGYEWSFGTYDPLGVDGKVADA</sequence>
<dbReference type="PANTHER" id="PTHR34109">
    <property type="entry name" value="BNAUNNG04460D PROTEIN-RELATED"/>
    <property type="match status" value="1"/>
</dbReference>
<dbReference type="AlphaFoldDB" id="A0A9X3DZ76"/>
<dbReference type="InterPro" id="IPR037523">
    <property type="entry name" value="VOC_core"/>
</dbReference>
<dbReference type="InterPro" id="IPR004360">
    <property type="entry name" value="Glyas_Fos-R_dOase_dom"/>
</dbReference>
<organism evidence="2 3">
    <name type="scientific">Kaistia nematophila</name>
    <dbReference type="NCBI Taxonomy" id="2994654"/>
    <lineage>
        <taxon>Bacteria</taxon>
        <taxon>Pseudomonadati</taxon>
        <taxon>Pseudomonadota</taxon>
        <taxon>Alphaproteobacteria</taxon>
        <taxon>Hyphomicrobiales</taxon>
        <taxon>Kaistiaceae</taxon>
        <taxon>Kaistia</taxon>
    </lineage>
</organism>
<dbReference type="PANTHER" id="PTHR34109:SF1">
    <property type="entry name" value="VOC DOMAIN-CONTAINING PROTEIN"/>
    <property type="match status" value="1"/>
</dbReference>
<evidence type="ECO:0000259" key="1">
    <source>
        <dbReference type="PROSITE" id="PS51819"/>
    </source>
</evidence>
<accession>A0A9X3DZ76</accession>
<comment type="caution">
    <text evidence="2">The sequence shown here is derived from an EMBL/GenBank/DDBJ whole genome shotgun (WGS) entry which is preliminary data.</text>
</comment>
<evidence type="ECO:0000313" key="2">
    <source>
        <dbReference type="EMBL" id="MCX5568751.1"/>
    </source>
</evidence>
<proteinExistence type="predicted"/>
<dbReference type="EMBL" id="JAPKNK010000002">
    <property type="protein sequence ID" value="MCX5568751.1"/>
    <property type="molecule type" value="Genomic_DNA"/>
</dbReference>
<dbReference type="Proteomes" id="UP001144805">
    <property type="component" value="Unassembled WGS sequence"/>
</dbReference>
<dbReference type="Gene3D" id="3.30.720.120">
    <property type="match status" value="1"/>
</dbReference>
<name>A0A9X3DZ76_9HYPH</name>
<evidence type="ECO:0000313" key="3">
    <source>
        <dbReference type="Proteomes" id="UP001144805"/>
    </source>
</evidence>
<keyword evidence="3" id="KW-1185">Reference proteome</keyword>
<protein>
    <submittedName>
        <fullName evidence="2">VOC family protein</fullName>
    </submittedName>
</protein>
<dbReference type="Pfam" id="PF00903">
    <property type="entry name" value="Glyoxalase"/>
    <property type="match status" value="1"/>
</dbReference>
<dbReference type="Gene3D" id="3.30.720.110">
    <property type="match status" value="1"/>
</dbReference>
<feature type="domain" description="VOC" evidence="1">
    <location>
        <begin position="3"/>
        <end position="127"/>
    </location>
</feature>
<dbReference type="RefSeq" id="WP_266337719.1">
    <property type="nucleotide sequence ID" value="NZ_JAPKNK010000002.1"/>
</dbReference>
<dbReference type="InterPro" id="IPR029068">
    <property type="entry name" value="Glyas_Bleomycin-R_OHBP_Dase"/>
</dbReference>
<gene>
    <name evidence="2" type="ORF">OSH07_06070</name>
</gene>
<reference evidence="2" key="1">
    <citation type="submission" date="2022-11" db="EMBL/GenBank/DDBJ databases">
        <title>Biodiversity and phylogenetic relationships of bacteria.</title>
        <authorList>
            <person name="Machado R.A.R."/>
            <person name="Bhat A."/>
            <person name="Loulou A."/>
            <person name="Kallel S."/>
        </authorList>
    </citation>
    <scope>NUCLEOTIDE SEQUENCE</scope>
    <source>
        <strain evidence="2">K-TC2</strain>
    </source>
</reference>